<dbReference type="SMART" id="SM00487">
    <property type="entry name" value="DEXDc"/>
    <property type="match status" value="1"/>
</dbReference>
<dbReference type="Gene3D" id="3.40.50.300">
    <property type="entry name" value="P-loop containing nucleotide triphosphate hydrolases"/>
    <property type="match status" value="2"/>
</dbReference>
<evidence type="ECO:0000313" key="7">
    <source>
        <dbReference type="EMBL" id="SME39582.1"/>
    </source>
</evidence>
<dbReference type="SMART" id="SM00490">
    <property type="entry name" value="HELICc"/>
    <property type="match status" value="1"/>
</dbReference>
<organism evidence="7 8">
    <name type="scientific">Bacillus paranthracis</name>
    <dbReference type="NCBI Taxonomy" id="2026186"/>
    <lineage>
        <taxon>Bacteria</taxon>
        <taxon>Bacillati</taxon>
        <taxon>Bacillota</taxon>
        <taxon>Bacilli</taxon>
        <taxon>Bacillales</taxon>
        <taxon>Bacillaceae</taxon>
        <taxon>Bacillus</taxon>
        <taxon>Bacillus cereus group</taxon>
    </lineage>
</organism>
<evidence type="ECO:0000313" key="8">
    <source>
        <dbReference type="Proteomes" id="UP000194422"/>
    </source>
</evidence>
<evidence type="ECO:0000256" key="4">
    <source>
        <dbReference type="ARBA" id="ARBA00022840"/>
    </source>
</evidence>
<dbReference type="PANTHER" id="PTHR11274">
    <property type="entry name" value="RAD25/XP-B DNA REPAIR HELICASE"/>
    <property type="match status" value="1"/>
</dbReference>
<gene>
    <name evidence="7" type="ORF">BACERE00174_05201</name>
</gene>
<dbReference type="AlphaFoldDB" id="A0A7D8D7P4"/>
<dbReference type="InterPro" id="IPR027417">
    <property type="entry name" value="P-loop_NTPase"/>
</dbReference>
<accession>A0A7D8D7P4</accession>
<feature type="domain" description="Helicase ATP-binding" evidence="6">
    <location>
        <begin position="114"/>
        <end position="265"/>
    </location>
</feature>
<dbReference type="Pfam" id="PF00271">
    <property type="entry name" value="Helicase_C"/>
    <property type="match status" value="1"/>
</dbReference>
<dbReference type="GO" id="GO:0016787">
    <property type="term" value="F:hydrolase activity"/>
    <property type="evidence" value="ECO:0007669"/>
    <property type="project" value="UniProtKB-KW"/>
</dbReference>
<dbReference type="GO" id="GO:0003677">
    <property type="term" value="F:DNA binding"/>
    <property type="evidence" value="ECO:0007669"/>
    <property type="project" value="InterPro"/>
</dbReference>
<comment type="caution">
    <text evidence="7">The sequence shown here is derived from an EMBL/GenBank/DDBJ whole genome shotgun (WGS) entry which is preliminary data.</text>
</comment>
<keyword evidence="1" id="KW-0547">Nucleotide-binding</keyword>
<evidence type="ECO:0000256" key="1">
    <source>
        <dbReference type="ARBA" id="ARBA00022741"/>
    </source>
</evidence>
<dbReference type="Proteomes" id="UP000194422">
    <property type="component" value="Unassembled WGS sequence"/>
</dbReference>
<dbReference type="PROSITE" id="PS51192">
    <property type="entry name" value="HELICASE_ATP_BIND_1"/>
    <property type="match status" value="1"/>
</dbReference>
<sequence>MLQIFVKHNIRIRGASTPLKAAITKALTFDNPAYVKAKKQRRPTWGIQAKLELFVYDKGDIVTPRGFLKKLEDVLKNLGYDPGKVITSQISYGRDVSFGAWNDGFVLKADQTPMVQALMQENGIGVAPAGSGKTVMGMRYIYEKGKAALWLTHTKDLMYQSAKRAKATMPDIGRIGFFGDGVHDWGDGKLIVATVQTLQRNPHLIDALNDFIGTVVVDEAHHFPAVQFIETAGKLTAENMIGLTATPSRKDGLEIYMYNGVGPKVYEISRDGMYEAGRLIKPNVKFVYTEFNYETASNRNEIDSVDAGGEDLDYTDLIRHLISDKKRAKLVAESIVEHYPLGPAIVITESVRYCFVLQQLVQKLLKERYGDTYYGKPIHTAVVHGGISRYTWRKAKNEKHAQQLIDNGYAVDKKQGKYGWQVKVVQYSEKEIREWQVTKQKRKDILEACDRKEVDILFATQLAREGLDMQHLAVGHMVMPKRGDSRESNSGSSVEQEIGRIMRPDRNNPDKEAYWFDYVDYNVGVFKDQYHSRRKVYSRIGLTVPRKPKTERDTVANFLNDMPW</sequence>
<protein>
    <submittedName>
        <fullName evidence="7">Type III restriction enzyme, res subunit</fullName>
    </submittedName>
</protein>
<dbReference type="Pfam" id="PF04851">
    <property type="entry name" value="ResIII"/>
    <property type="match status" value="1"/>
</dbReference>
<evidence type="ECO:0000256" key="5">
    <source>
        <dbReference type="SAM" id="MobiDB-lite"/>
    </source>
</evidence>
<dbReference type="GO" id="GO:0004386">
    <property type="term" value="F:helicase activity"/>
    <property type="evidence" value="ECO:0007669"/>
    <property type="project" value="UniProtKB-KW"/>
</dbReference>
<reference evidence="7 8" key="1">
    <citation type="submission" date="2017-04" db="EMBL/GenBank/DDBJ databases">
        <authorList>
            <person name="Criscuolo A."/>
        </authorList>
    </citation>
    <scope>NUCLEOTIDE SEQUENCE [LARGE SCALE GENOMIC DNA]</scope>
    <source>
        <strain evidence="7">16-00174</strain>
    </source>
</reference>
<evidence type="ECO:0000256" key="2">
    <source>
        <dbReference type="ARBA" id="ARBA00022801"/>
    </source>
</evidence>
<keyword evidence="2" id="KW-0378">Hydrolase</keyword>
<dbReference type="InterPro" id="IPR050615">
    <property type="entry name" value="ATP-dep_DNA_Helicase"/>
</dbReference>
<dbReference type="GO" id="GO:0005524">
    <property type="term" value="F:ATP binding"/>
    <property type="evidence" value="ECO:0007669"/>
    <property type="project" value="UniProtKB-KW"/>
</dbReference>
<dbReference type="InterPro" id="IPR014001">
    <property type="entry name" value="Helicase_ATP-bd"/>
</dbReference>
<dbReference type="EMBL" id="FWYW01000092">
    <property type="protein sequence ID" value="SME39582.1"/>
    <property type="molecule type" value="Genomic_DNA"/>
</dbReference>
<feature type="region of interest" description="Disordered" evidence="5">
    <location>
        <begin position="481"/>
        <end position="505"/>
    </location>
</feature>
<dbReference type="SUPFAM" id="SSF52540">
    <property type="entry name" value="P-loop containing nucleoside triphosphate hydrolases"/>
    <property type="match status" value="2"/>
</dbReference>
<evidence type="ECO:0000256" key="3">
    <source>
        <dbReference type="ARBA" id="ARBA00022806"/>
    </source>
</evidence>
<keyword evidence="3" id="KW-0347">Helicase</keyword>
<dbReference type="InterPro" id="IPR006935">
    <property type="entry name" value="Helicase/UvrB_N"/>
</dbReference>
<proteinExistence type="predicted"/>
<name>A0A7D8D7P4_9BACI</name>
<dbReference type="PANTHER" id="PTHR11274:SF0">
    <property type="entry name" value="GENERAL TRANSCRIPTION AND DNA REPAIR FACTOR IIH HELICASE SUBUNIT XPB"/>
    <property type="match status" value="1"/>
</dbReference>
<dbReference type="InterPro" id="IPR001650">
    <property type="entry name" value="Helicase_C-like"/>
</dbReference>
<evidence type="ECO:0000259" key="6">
    <source>
        <dbReference type="PROSITE" id="PS51192"/>
    </source>
</evidence>
<keyword evidence="4" id="KW-0067">ATP-binding</keyword>